<evidence type="ECO:0000259" key="5">
    <source>
        <dbReference type="PROSITE" id="PS51192"/>
    </source>
</evidence>
<organism evidence="7 8">
    <name type="scientific">Schaedlerella arabinosiphila</name>
    <dbReference type="NCBI Taxonomy" id="2044587"/>
    <lineage>
        <taxon>Bacteria</taxon>
        <taxon>Bacillati</taxon>
        <taxon>Bacillota</taxon>
        <taxon>Clostridia</taxon>
        <taxon>Lachnospirales</taxon>
        <taxon>Lachnospiraceae</taxon>
        <taxon>Schaedlerella</taxon>
    </lineage>
</organism>
<dbReference type="PROSITE" id="PS51194">
    <property type="entry name" value="HELICASE_CTER"/>
    <property type="match status" value="1"/>
</dbReference>
<comment type="caution">
    <text evidence="7">The sequence shown here is derived from an EMBL/GenBank/DDBJ whole genome shotgun (WGS) entry which is preliminary data.</text>
</comment>
<protein>
    <submittedName>
        <fullName evidence="7">DEAD/DEAH box helicase</fullName>
    </submittedName>
</protein>
<keyword evidence="1" id="KW-0547">Nucleotide-binding</keyword>
<gene>
    <name evidence="7" type="ORF">FMM80_11985</name>
</gene>
<dbReference type="Gene3D" id="3.40.50.300">
    <property type="entry name" value="P-loop containing nucleotide triphosphate hydrolases"/>
    <property type="match status" value="2"/>
</dbReference>
<dbReference type="SUPFAM" id="SSF52540">
    <property type="entry name" value="P-loop containing nucleoside triphosphate hydrolases"/>
    <property type="match status" value="1"/>
</dbReference>
<dbReference type="GO" id="GO:0016787">
    <property type="term" value="F:hydrolase activity"/>
    <property type="evidence" value="ECO:0007669"/>
    <property type="project" value="UniProtKB-KW"/>
</dbReference>
<dbReference type="SMART" id="SM00490">
    <property type="entry name" value="HELICc"/>
    <property type="match status" value="1"/>
</dbReference>
<evidence type="ECO:0000256" key="3">
    <source>
        <dbReference type="ARBA" id="ARBA00022806"/>
    </source>
</evidence>
<evidence type="ECO:0000313" key="8">
    <source>
        <dbReference type="Proteomes" id="UP000474104"/>
    </source>
</evidence>
<dbReference type="GO" id="GO:0003677">
    <property type="term" value="F:DNA binding"/>
    <property type="evidence" value="ECO:0007669"/>
    <property type="project" value="InterPro"/>
</dbReference>
<dbReference type="Proteomes" id="UP000474104">
    <property type="component" value="Unassembled WGS sequence"/>
</dbReference>
<dbReference type="PROSITE" id="PS51192">
    <property type="entry name" value="HELICASE_ATP_BIND_1"/>
    <property type="match status" value="1"/>
</dbReference>
<keyword evidence="2" id="KW-0378">Hydrolase</keyword>
<dbReference type="GO" id="GO:0004386">
    <property type="term" value="F:helicase activity"/>
    <property type="evidence" value="ECO:0007669"/>
    <property type="project" value="UniProtKB-KW"/>
</dbReference>
<dbReference type="CDD" id="cd09179">
    <property type="entry name" value="PLDc_N_DEXD_a"/>
    <property type="match status" value="1"/>
</dbReference>
<evidence type="ECO:0000259" key="6">
    <source>
        <dbReference type="PROSITE" id="PS51194"/>
    </source>
</evidence>
<evidence type="ECO:0000256" key="2">
    <source>
        <dbReference type="ARBA" id="ARBA00022801"/>
    </source>
</evidence>
<dbReference type="InterPro" id="IPR001650">
    <property type="entry name" value="Helicase_C-like"/>
</dbReference>
<dbReference type="EMBL" id="VIRB01000072">
    <property type="protein sequence ID" value="NDO69353.1"/>
    <property type="molecule type" value="Genomic_DNA"/>
</dbReference>
<dbReference type="InterPro" id="IPR050615">
    <property type="entry name" value="ATP-dep_DNA_Helicase"/>
</dbReference>
<accession>A0A9X5H6Q7</accession>
<evidence type="ECO:0000256" key="1">
    <source>
        <dbReference type="ARBA" id="ARBA00022741"/>
    </source>
</evidence>
<evidence type="ECO:0000256" key="4">
    <source>
        <dbReference type="ARBA" id="ARBA00022840"/>
    </source>
</evidence>
<reference evidence="7 8" key="1">
    <citation type="submission" date="2019-07" db="EMBL/GenBank/DDBJ databases">
        <title>Draft genome sequences of 15 bacterial species constituting the stable defined intestinal microbiota of the GM15 gnotobiotic mouse model.</title>
        <authorList>
            <person name="Elie C."/>
            <person name="Mathieu A."/>
            <person name="Saliou A."/>
            <person name="Darnaud M."/>
            <person name="Leulier F."/>
            <person name="Tamellini A."/>
        </authorList>
    </citation>
    <scope>NUCLEOTIDE SEQUENCE [LARGE SCALE GENOMIC DNA]</scope>
    <source>
        <strain evidence="8">ASF 502</strain>
    </source>
</reference>
<dbReference type="PANTHER" id="PTHR11274">
    <property type="entry name" value="RAD25/XP-B DNA REPAIR HELICASE"/>
    <property type="match status" value="1"/>
</dbReference>
<keyword evidence="3 7" id="KW-0347">Helicase</keyword>
<dbReference type="OrthoDB" id="9802848at2"/>
<feature type="domain" description="Helicase ATP-binding" evidence="5">
    <location>
        <begin position="275"/>
        <end position="439"/>
    </location>
</feature>
<dbReference type="PANTHER" id="PTHR11274:SF0">
    <property type="entry name" value="GENERAL TRANSCRIPTION AND DNA REPAIR FACTOR IIH HELICASE SUBUNIT XPB"/>
    <property type="match status" value="1"/>
</dbReference>
<dbReference type="InterPro" id="IPR006935">
    <property type="entry name" value="Helicase/UvrB_N"/>
</dbReference>
<dbReference type="SMART" id="SM00487">
    <property type="entry name" value="DEXDc"/>
    <property type="match status" value="1"/>
</dbReference>
<sequence length="720" mass="83338">MNFQDLDIQIRYRSEIHNFPRDFLIPVLSQTKIYKRGTGYFSTTALIQLSVGLFEMVKSGGRIQIVCSPNLDKKDIEAIDYGYKNREEVIANALLRSIQEPITYFEEERLNLIATLIANGSLDIKIAFLEDDDGFRLYHEKIAVFIDYEGNRISYAGSANESENGLDGNFESVYTFCSWKDSSQLEAVCIAENDFDQMWDNETVKLHVIDFPDIVVKKLMKYKKASGVNWNIDEEEFRYRSFLKSQQKFRIPDGVSLRGYQEKAVQEWQIKEYKGIFDMCTGAGKTFTALYGMVQLAKACEEHIAVFIVCPYIHLVNQWEEDVEKWCTVPIIIAHSKSPNREWKQDLMKMYKRFRKGGSPFVCITTNDTFAGEDIQQYIVRFNDTQNVLLIVDEAHNFGSAQMIKVMPWNIANRIALSATIKRYMDKNGTNKINEFFGEKCIEYSLERAIEDGNLVHYEYIPILVALSNYELTRYRQLSQKLKRYITVKKGKMKISEAGKPIIFQRTRLLAGAENKIALLMTLFKNYKNDNNILVYCGATSVEDEDTGEILRQIDLVTKKLQTEYQMSVKRFTAEENLKERENIKTYFAQGMYQVVTAIKCLDEGVNIPGIKTAFIMSSSRNPKEFVQRRGRLLRKSDNKKKAVIYDFITLPRDLDNVVPGDIEEDKTIIVGEVARMVEFGKLADNPEVTDNLVNQMMTAYDYFFDAEEEMKKMEEYYGE</sequence>
<evidence type="ECO:0000313" key="7">
    <source>
        <dbReference type="EMBL" id="NDO69353.1"/>
    </source>
</evidence>
<dbReference type="Gene3D" id="3.30.870.10">
    <property type="entry name" value="Endonuclease Chain A"/>
    <property type="match status" value="1"/>
</dbReference>
<dbReference type="Pfam" id="PF04851">
    <property type="entry name" value="ResIII"/>
    <property type="match status" value="1"/>
</dbReference>
<dbReference type="AlphaFoldDB" id="A0A9X5H6Q7"/>
<dbReference type="RefSeq" id="WP_004074590.1">
    <property type="nucleotide sequence ID" value="NZ_VIRB01000072.1"/>
</dbReference>
<dbReference type="InterPro" id="IPR014001">
    <property type="entry name" value="Helicase_ATP-bd"/>
</dbReference>
<dbReference type="InterPro" id="IPR027417">
    <property type="entry name" value="P-loop_NTPase"/>
</dbReference>
<name>A0A9X5H6Q7_9FIRM</name>
<dbReference type="Pfam" id="PF00271">
    <property type="entry name" value="Helicase_C"/>
    <property type="match status" value="1"/>
</dbReference>
<feature type="domain" description="Helicase C-terminal" evidence="6">
    <location>
        <begin position="519"/>
        <end position="701"/>
    </location>
</feature>
<keyword evidence="4" id="KW-0067">ATP-binding</keyword>
<proteinExistence type="predicted"/>
<dbReference type="GO" id="GO:0005524">
    <property type="term" value="F:ATP binding"/>
    <property type="evidence" value="ECO:0007669"/>
    <property type="project" value="UniProtKB-KW"/>
</dbReference>